<reference evidence="2" key="2">
    <citation type="journal article" date="2018" name="Plant J.">
        <title>The Sorghum bicolor reference genome: improved assembly, gene annotations, a transcriptome atlas, and signatures of genome organization.</title>
        <authorList>
            <person name="McCormick R.F."/>
            <person name="Truong S.K."/>
            <person name="Sreedasyam A."/>
            <person name="Jenkins J."/>
            <person name="Shu S."/>
            <person name="Sims D."/>
            <person name="Kennedy M."/>
            <person name="Amirebrahimi M."/>
            <person name="Weers B.D."/>
            <person name="McKinley B."/>
            <person name="Mattison A."/>
            <person name="Morishige D.T."/>
            <person name="Grimwood J."/>
            <person name="Schmutz J."/>
            <person name="Mullet J.E."/>
        </authorList>
    </citation>
    <scope>NUCLEOTIDE SEQUENCE [LARGE SCALE GENOMIC DNA]</scope>
    <source>
        <strain evidence="2">cv. BTx623</strain>
    </source>
</reference>
<dbReference type="AlphaFoldDB" id="A0A1Z5RIT5"/>
<reference evidence="1 2" key="1">
    <citation type="journal article" date="2009" name="Nature">
        <title>The Sorghum bicolor genome and the diversification of grasses.</title>
        <authorList>
            <person name="Paterson A.H."/>
            <person name="Bowers J.E."/>
            <person name="Bruggmann R."/>
            <person name="Dubchak I."/>
            <person name="Grimwood J."/>
            <person name="Gundlach H."/>
            <person name="Haberer G."/>
            <person name="Hellsten U."/>
            <person name="Mitros T."/>
            <person name="Poliakov A."/>
            <person name="Schmutz J."/>
            <person name="Spannagl M."/>
            <person name="Tang H."/>
            <person name="Wang X."/>
            <person name="Wicker T."/>
            <person name="Bharti A.K."/>
            <person name="Chapman J."/>
            <person name="Feltus F.A."/>
            <person name="Gowik U."/>
            <person name="Grigoriev I.V."/>
            <person name="Lyons E."/>
            <person name="Maher C.A."/>
            <person name="Martis M."/>
            <person name="Narechania A."/>
            <person name="Otillar R.P."/>
            <person name="Penning B.W."/>
            <person name="Salamov A.A."/>
            <person name="Wang Y."/>
            <person name="Zhang L."/>
            <person name="Carpita N.C."/>
            <person name="Freeling M."/>
            <person name="Gingle A.R."/>
            <person name="Hash C.T."/>
            <person name="Keller B."/>
            <person name="Klein P."/>
            <person name="Kresovich S."/>
            <person name="McCann M.C."/>
            <person name="Ming R."/>
            <person name="Peterson D.G."/>
            <person name="Mehboob-ur-Rahman"/>
            <person name="Ware D."/>
            <person name="Westhoff P."/>
            <person name="Mayer K.F."/>
            <person name="Messing J."/>
            <person name="Rokhsar D.S."/>
        </authorList>
    </citation>
    <scope>NUCLEOTIDE SEQUENCE [LARGE SCALE GENOMIC DNA]</scope>
    <source>
        <strain evidence="2">cv. BTx623</strain>
    </source>
</reference>
<accession>A0A1Z5RIT5</accession>
<name>A0A1Z5RIT5_SORBI</name>
<keyword evidence="2" id="KW-1185">Reference proteome</keyword>
<dbReference type="EMBL" id="CM000764">
    <property type="protein sequence ID" value="OQU83345.1"/>
    <property type="molecule type" value="Genomic_DNA"/>
</dbReference>
<protein>
    <submittedName>
        <fullName evidence="1">Uncharacterized protein</fullName>
    </submittedName>
</protein>
<dbReference type="InParanoid" id="A0A1Z5RIT5"/>
<proteinExistence type="predicted"/>
<evidence type="ECO:0000313" key="1">
    <source>
        <dbReference type="EMBL" id="OQU83345.1"/>
    </source>
</evidence>
<dbReference type="Proteomes" id="UP000000768">
    <property type="component" value="Chromosome 5"/>
</dbReference>
<gene>
    <name evidence="1" type="ORF">SORBI_3005G110424</name>
</gene>
<evidence type="ECO:0000313" key="2">
    <source>
        <dbReference type="Proteomes" id="UP000000768"/>
    </source>
</evidence>
<organism evidence="1 2">
    <name type="scientific">Sorghum bicolor</name>
    <name type="common">Sorghum</name>
    <name type="synonym">Sorghum vulgare</name>
    <dbReference type="NCBI Taxonomy" id="4558"/>
    <lineage>
        <taxon>Eukaryota</taxon>
        <taxon>Viridiplantae</taxon>
        <taxon>Streptophyta</taxon>
        <taxon>Embryophyta</taxon>
        <taxon>Tracheophyta</taxon>
        <taxon>Spermatophyta</taxon>
        <taxon>Magnoliopsida</taxon>
        <taxon>Liliopsida</taxon>
        <taxon>Poales</taxon>
        <taxon>Poaceae</taxon>
        <taxon>PACMAD clade</taxon>
        <taxon>Panicoideae</taxon>
        <taxon>Andropogonodae</taxon>
        <taxon>Andropogoneae</taxon>
        <taxon>Sorghinae</taxon>
        <taxon>Sorghum</taxon>
    </lineage>
</organism>
<dbReference type="Gramene" id="OQU83345">
    <property type="protein sequence ID" value="OQU83345"/>
    <property type="gene ID" value="SORBI_3005G110424"/>
</dbReference>
<sequence length="86" mass="8969">MGAPPPLFFPWLQLQLSLLSLHKNGFSPSSNPDLPLHVSSRHCLSTVHGGHPGVPCSLPEPAVVAAPCSSASPPFLYSVCVVVISS</sequence>